<dbReference type="SUPFAM" id="SSF53335">
    <property type="entry name" value="S-adenosyl-L-methionine-dependent methyltransferases"/>
    <property type="match status" value="1"/>
</dbReference>
<sequence>MKSKVQASSFSQWLDGRVAPFFSTNAGTAQIAFQSWRHFKEAFAPELIGQAVEETGRALGRPIQSCIDPFGGSGTTALACQFLGVRCSTIEVNPYLADLIEAKVASYDIDALIRDFSQVVKGSGRTFRNPFPHAPPTFVEPGVKGRYLFNMSAACRIRTLLDNIEAVGDHNNRRLLRVLLGAKALELSNVVVSGKGRRYKRAWQLSQANANDVVELFSGSVLQAIYEIRRYGDRPSKQYELIRGDSREMIPKAGEFDLSVFSPPYPNSFDYTDVYNVELWVCGYLKSSEANKKLRQSTLRSHVQVSRDYGGPQLSSPTLDEVKRNLRDVKNSLWDPNIPSMVEAYFCDMSVIMDRLRRIIVPSGRIFMVVGDSRYAGVDVPVSRVLQELAHTMDLSVVKEEPFRSMRTSPQQGGRPELLETLITLSRN</sequence>
<proteinExistence type="predicted"/>
<dbReference type="EMBL" id="QDFR01000003">
    <property type="protein sequence ID" value="PVE54316.1"/>
    <property type="molecule type" value="Genomic_DNA"/>
</dbReference>
<dbReference type="Proteomes" id="UP000244335">
    <property type="component" value="Unassembled WGS sequence"/>
</dbReference>
<accession>A0AA92H9D9</accession>
<dbReference type="AlphaFoldDB" id="A0AA92H9D9"/>
<gene>
    <name evidence="1" type="ORF">DC430_12180</name>
</gene>
<comment type="caution">
    <text evidence="1">The sequence shown here is derived from an EMBL/GenBank/DDBJ whole genome shotgun (WGS) entry which is preliminary data.</text>
</comment>
<organism evidence="1 2">
    <name type="scientific">Rhizobium rhizogenes</name>
    <name type="common">Agrobacterium rhizogenes</name>
    <dbReference type="NCBI Taxonomy" id="359"/>
    <lineage>
        <taxon>Bacteria</taxon>
        <taxon>Pseudomonadati</taxon>
        <taxon>Pseudomonadota</taxon>
        <taxon>Alphaproteobacteria</taxon>
        <taxon>Hyphomicrobiales</taxon>
        <taxon>Rhizobiaceae</taxon>
        <taxon>Rhizobium/Agrobacterium group</taxon>
        <taxon>Rhizobium</taxon>
    </lineage>
</organism>
<dbReference type="InterPro" id="IPR029063">
    <property type="entry name" value="SAM-dependent_MTases_sf"/>
</dbReference>
<evidence type="ECO:0008006" key="3">
    <source>
        <dbReference type="Google" id="ProtNLM"/>
    </source>
</evidence>
<evidence type="ECO:0000313" key="1">
    <source>
        <dbReference type="EMBL" id="PVE54316.1"/>
    </source>
</evidence>
<evidence type="ECO:0000313" key="2">
    <source>
        <dbReference type="Proteomes" id="UP000244335"/>
    </source>
</evidence>
<reference evidence="1 2" key="1">
    <citation type="submission" date="2018-04" db="EMBL/GenBank/DDBJ databases">
        <authorList>
            <person name="Hagen T."/>
        </authorList>
    </citation>
    <scope>NUCLEOTIDE SEQUENCE [LARGE SCALE GENOMIC DNA]</scope>
    <source>
        <strain evidence="1 2">TPD7009</strain>
    </source>
</reference>
<protein>
    <recommendedName>
        <fullName evidence="3">DNA methylase N-4/N-6 domain-containing protein</fullName>
    </recommendedName>
</protein>
<name>A0AA92H9D9_RHIRH</name>
<dbReference type="Gene3D" id="3.40.50.150">
    <property type="entry name" value="Vaccinia Virus protein VP39"/>
    <property type="match status" value="2"/>
</dbReference>